<evidence type="ECO:0000256" key="7">
    <source>
        <dbReference type="SAM" id="Phobius"/>
    </source>
</evidence>
<evidence type="ECO:0000256" key="3">
    <source>
        <dbReference type="ARBA" id="ARBA00022827"/>
    </source>
</evidence>
<evidence type="ECO:0000256" key="4">
    <source>
        <dbReference type="ARBA" id="ARBA00022857"/>
    </source>
</evidence>
<dbReference type="PANTHER" id="PTHR23023">
    <property type="entry name" value="DIMETHYLANILINE MONOOXYGENASE"/>
    <property type="match status" value="1"/>
</dbReference>
<dbReference type="GO" id="GO:0004499">
    <property type="term" value="F:N,N-dimethylaniline monooxygenase activity"/>
    <property type="evidence" value="ECO:0007669"/>
    <property type="project" value="InterPro"/>
</dbReference>
<dbReference type="InterPro" id="IPR050346">
    <property type="entry name" value="FMO-like"/>
</dbReference>
<keyword evidence="7" id="KW-0472">Membrane</keyword>
<dbReference type="SUPFAM" id="SSF51905">
    <property type="entry name" value="FAD/NAD(P)-binding domain"/>
    <property type="match status" value="1"/>
</dbReference>
<protein>
    <recommendedName>
        <fullName evidence="10">Flavin-containing monooxygenase</fullName>
    </recommendedName>
</protein>
<dbReference type="PIRSF" id="PIRSF000332">
    <property type="entry name" value="FMO"/>
    <property type="match status" value="1"/>
</dbReference>
<evidence type="ECO:0000256" key="2">
    <source>
        <dbReference type="ARBA" id="ARBA00022630"/>
    </source>
</evidence>
<dbReference type="InterPro" id="IPR020946">
    <property type="entry name" value="Flavin_mOase-like"/>
</dbReference>
<evidence type="ECO:0000313" key="8">
    <source>
        <dbReference type="EMBL" id="KAG5179313.1"/>
    </source>
</evidence>
<keyword evidence="4" id="KW-0521">NADP</keyword>
<dbReference type="InterPro" id="IPR000960">
    <property type="entry name" value="Flavin_mOase"/>
</dbReference>
<reference evidence="8" key="1">
    <citation type="submission" date="2021-02" db="EMBL/GenBank/DDBJ databases">
        <title>First Annotated Genome of the Yellow-green Alga Tribonema minus.</title>
        <authorList>
            <person name="Mahan K.M."/>
        </authorList>
    </citation>
    <scope>NUCLEOTIDE SEQUENCE</scope>
    <source>
        <strain evidence="8">UTEX B ZZ1240</strain>
    </source>
</reference>
<dbReference type="Gene3D" id="3.50.50.60">
    <property type="entry name" value="FAD/NAD(P)-binding domain"/>
    <property type="match status" value="4"/>
</dbReference>
<keyword evidence="3" id="KW-0274">FAD</keyword>
<dbReference type="GO" id="GO:0050660">
    <property type="term" value="F:flavin adenine dinucleotide binding"/>
    <property type="evidence" value="ECO:0007669"/>
    <property type="project" value="InterPro"/>
</dbReference>
<organism evidence="8 9">
    <name type="scientific">Tribonema minus</name>
    <dbReference type="NCBI Taxonomy" id="303371"/>
    <lineage>
        <taxon>Eukaryota</taxon>
        <taxon>Sar</taxon>
        <taxon>Stramenopiles</taxon>
        <taxon>Ochrophyta</taxon>
        <taxon>PX clade</taxon>
        <taxon>Xanthophyceae</taxon>
        <taxon>Tribonematales</taxon>
        <taxon>Tribonemataceae</taxon>
        <taxon>Tribonema</taxon>
    </lineage>
</organism>
<comment type="similarity">
    <text evidence="1">Belongs to the FMO family.</text>
</comment>
<evidence type="ECO:0000256" key="1">
    <source>
        <dbReference type="ARBA" id="ARBA00009183"/>
    </source>
</evidence>
<evidence type="ECO:0008006" key="10">
    <source>
        <dbReference type="Google" id="ProtNLM"/>
    </source>
</evidence>
<dbReference type="OrthoDB" id="66881at2759"/>
<dbReference type="InterPro" id="IPR036188">
    <property type="entry name" value="FAD/NAD-bd_sf"/>
</dbReference>
<proteinExistence type="inferred from homology"/>
<keyword evidence="2" id="KW-0285">Flavoprotein</keyword>
<dbReference type="SUPFAM" id="SSF51971">
    <property type="entry name" value="Nucleotide-binding domain"/>
    <property type="match status" value="1"/>
</dbReference>
<keyword evidence="7" id="KW-1133">Transmembrane helix</keyword>
<name>A0A835YZ95_9STRA</name>
<dbReference type="AlphaFoldDB" id="A0A835YZ95"/>
<sequence>MEGGKQGCAEPLDVKTVAVIGAGPSGLVTLKYLLDAGLKATCFEQGSDLGGTFVNKAYDDATLVSSKFLTPFSDLRLPEECAAHQTLPECCAYLQEYAATFNLLQHIEFNTQVTDVSRATSSGRYRVTTAPVTAAGRSSSCVSCNAWNDSAGASTGPCACDTHAGAVASSDNGSNRVSGSSRGGGSESGGSTVHHFDAVAVCSGLHNVPRVLRIAGLESFTGTIMHSSEYKERSIFAGKRVLVVGTGETGLDLAYRAVLSASSVTLLTRSGFLSVPAIFGDKHSGLPLDTLITNLFESAYEHHWIHAARLKWAVTAVLIRVGFLLATGSSKGFNQWAGHVTPVRRGYHIINKSTAAMPYINRPYKRQSVLGCLLYSWWDTPAKAAVASNMHIDLRRGSIARIQGSQYDVIILATGYRQHFPFLHGNMMDGGVDGHGVGEPDPLPPASEGHHIVSAQEPTLAFIGFIRPNVGAIPPMSELQVMWWLERLRGRVVRPKCAPSYHVLARKLPYGVDYGAYMHQVARDIGAAPSLTTLLCKGGPKALIAYALGQAYISFFRISGPFASPHALTAARSELWGPVVQRGFLANAAFTALLIPFGVLNGAAWVLDQVFVQRKAASAVTIAAAAAAAAAFRRLRC</sequence>
<dbReference type="Proteomes" id="UP000664859">
    <property type="component" value="Unassembled WGS sequence"/>
</dbReference>
<dbReference type="Pfam" id="PF00743">
    <property type="entry name" value="FMO-like"/>
    <property type="match status" value="3"/>
</dbReference>
<dbReference type="EMBL" id="JAFCMP010000479">
    <property type="protein sequence ID" value="KAG5179313.1"/>
    <property type="molecule type" value="Genomic_DNA"/>
</dbReference>
<feature type="compositionally biased region" description="Low complexity" evidence="6">
    <location>
        <begin position="169"/>
        <end position="180"/>
    </location>
</feature>
<evidence type="ECO:0000256" key="6">
    <source>
        <dbReference type="SAM" id="MobiDB-lite"/>
    </source>
</evidence>
<keyword evidence="5" id="KW-0560">Oxidoreductase</keyword>
<evidence type="ECO:0000313" key="9">
    <source>
        <dbReference type="Proteomes" id="UP000664859"/>
    </source>
</evidence>
<keyword evidence="9" id="KW-1185">Reference proteome</keyword>
<comment type="caution">
    <text evidence="8">The sequence shown here is derived from an EMBL/GenBank/DDBJ whole genome shotgun (WGS) entry which is preliminary data.</text>
</comment>
<feature type="transmembrane region" description="Helical" evidence="7">
    <location>
        <begin position="584"/>
        <end position="604"/>
    </location>
</feature>
<feature type="region of interest" description="Disordered" evidence="6">
    <location>
        <begin position="168"/>
        <end position="190"/>
    </location>
</feature>
<gene>
    <name evidence="8" type="ORF">JKP88DRAFT_327142</name>
</gene>
<dbReference type="GO" id="GO:0050661">
    <property type="term" value="F:NADP binding"/>
    <property type="evidence" value="ECO:0007669"/>
    <property type="project" value="InterPro"/>
</dbReference>
<evidence type="ECO:0000256" key="5">
    <source>
        <dbReference type="ARBA" id="ARBA00023002"/>
    </source>
</evidence>
<accession>A0A835YZ95</accession>
<keyword evidence="7" id="KW-0812">Transmembrane</keyword>